<evidence type="ECO:0000313" key="1">
    <source>
        <dbReference type="EMBL" id="EUB54914.1"/>
    </source>
</evidence>
<evidence type="ECO:0000313" key="2">
    <source>
        <dbReference type="Proteomes" id="UP000019149"/>
    </source>
</evidence>
<comment type="caution">
    <text evidence="1">The sequence shown here is derived from an EMBL/GenBank/DDBJ whole genome shotgun (WGS) entry which is preliminary data.</text>
</comment>
<dbReference type="AlphaFoldDB" id="W6UN03"/>
<keyword evidence="2" id="KW-1185">Reference proteome</keyword>
<dbReference type="KEGG" id="egl:EGR_10224"/>
<reference evidence="1 2" key="1">
    <citation type="journal article" date="2013" name="Nat. Genet.">
        <title>The genome of the hydatid tapeworm Echinococcus granulosus.</title>
        <authorList>
            <person name="Zheng H."/>
            <person name="Zhang W."/>
            <person name="Zhang L."/>
            <person name="Zhang Z."/>
            <person name="Li J."/>
            <person name="Lu G."/>
            <person name="Zhu Y."/>
            <person name="Wang Y."/>
            <person name="Huang Y."/>
            <person name="Liu J."/>
            <person name="Kang H."/>
            <person name="Chen J."/>
            <person name="Wang L."/>
            <person name="Chen A."/>
            <person name="Yu S."/>
            <person name="Gao Z."/>
            <person name="Jin L."/>
            <person name="Gu W."/>
            <person name="Wang Z."/>
            <person name="Zhao L."/>
            <person name="Shi B."/>
            <person name="Wen H."/>
            <person name="Lin R."/>
            <person name="Jones M.K."/>
            <person name="Brejova B."/>
            <person name="Vinar T."/>
            <person name="Zhao G."/>
            <person name="McManus D.P."/>
            <person name="Chen Z."/>
            <person name="Zhou Y."/>
            <person name="Wang S."/>
        </authorList>
    </citation>
    <scope>NUCLEOTIDE SEQUENCE [LARGE SCALE GENOMIC DNA]</scope>
</reference>
<accession>W6UN03</accession>
<name>W6UN03_ECHGR</name>
<dbReference type="GeneID" id="36345939"/>
<gene>
    <name evidence="1" type="ORF">EGR_10224</name>
</gene>
<dbReference type="Proteomes" id="UP000019149">
    <property type="component" value="Unassembled WGS sequence"/>
</dbReference>
<protein>
    <submittedName>
        <fullName evidence="1">Uncharacterized protein</fullName>
    </submittedName>
</protein>
<dbReference type="EMBL" id="APAU02000200">
    <property type="protein sequence ID" value="EUB54914.1"/>
    <property type="molecule type" value="Genomic_DNA"/>
</dbReference>
<sequence>MNLTKRIQVSFKMTTIKMFAGVKEILRGLLDPLWIIAKHPEDGLCNRNITDLPPELGLKICNTSMPRICKTNGLKASSSTRSKDWEILEEQVVRKCTIIALLDVNNEDHGRSYMTKGSSIAFNESNNFAFVSDLFV</sequence>
<dbReference type="CTD" id="36345939"/>
<proteinExistence type="predicted"/>
<organism evidence="1 2">
    <name type="scientific">Echinococcus granulosus</name>
    <name type="common">Hydatid tapeworm</name>
    <dbReference type="NCBI Taxonomy" id="6210"/>
    <lineage>
        <taxon>Eukaryota</taxon>
        <taxon>Metazoa</taxon>
        <taxon>Spiralia</taxon>
        <taxon>Lophotrochozoa</taxon>
        <taxon>Platyhelminthes</taxon>
        <taxon>Cestoda</taxon>
        <taxon>Eucestoda</taxon>
        <taxon>Cyclophyllidea</taxon>
        <taxon>Taeniidae</taxon>
        <taxon>Echinococcus</taxon>
        <taxon>Echinococcus granulosus group</taxon>
    </lineage>
</organism>
<dbReference type="RefSeq" id="XP_024346110.1">
    <property type="nucleotide sequence ID" value="XM_024499473.1"/>
</dbReference>